<sequence length="151" mass="16814">TFPSEQPPQFQLLGRPFVKDSMKNIDLLFFIMGTTRLIVAIFVLFAICKPTVTGVDVQSAYTDGYKTDHKEQTVEERSLVKNYREAVKSVYESKCKEKWPHSKPGAFAGCFINCDEQNGDNSTVKIHTLRLTNGSPCIMDGGICNDGKCAP</sequence>
<keyword evidence="4" id="KW-0325">Glycoprotein</keyword>
<feature type="non-terminal residue" evidence="7">
    <location>
        <position position="1"/>
    </location>
</feature>
<keyword evidence="6" id="KW-1133">Transmembrane helix</keyword>
<name>A0A0K8RQ99_IXORI</name>
<comment type="similarity">
    <text evidence="5">Belongs to the salp15 family.</text>
</comment>
<dbReference type="InterPro" id="IPR021971">
    <property type="entry name" value="Salp15"/>
</dbReference>
<feature type="transmembrane region" description="Helical" evidence="6">
    <location>
        <begin position="27"/>
        <end position="47"/>
    </location>
</feature>
<evidence type="ECO:0000256" key="5">
    <source>
        <dbReference type="ARBA" id="ARBA00034321"/>
    </source>
</evidence>
<keyword evidence="3" id="KW-0732">Signal</keyword>
<comment type="subcellular location">
    <subcellularLocation>
        <location evidence="1">Secreted</location>
    </subcellularLocation>
</comment>
<proteinExistence type="evidence at transcript level"/>
<dbReference type="EMBL" id="GADI01000588">
    <property type="protein sequence ID" value="JAA73220.1"/>
    <property type="molecule type" value="mRNA"/>
</dbReference>
<evidence type="ECO:0000256" key="6">
    <source>
        <dbReference type="SAM" id="Phobius"/>
    </source>
</evidence>
<keyword evidence="6" id="KW-0812">Transmembrane</keyword>
<evidence type="ECO:0000256" key="2">
    <source>
        <dbReference type="ARBA" id="ARBA00022525"/>
    </source>
</evidence>
<dbReference type="GO" id="GO:0005576">
    <property type="term" value="C:extracellular region"/>
    <property type="evidence" value="ECO:0007669"/>
    <property type="project" value="UniProtKB-SubCell"/>
</dbReference>
<evidence type="ECO:0000256" key="3">
    <source>
        <dbReference type="ARBA" id="ARBA00022729"/>
    </source>
</evidence>
<organism evidence="7">
    <name type="scientific">Ixodes ricinus</name>
    <name type="common">Common tick</name>
    <name type="synonym">Acarus ricinus</name>
    <dbReference type="NCBI Taxonomy" id="34613"/>
    <lineage>
        <taxon>Eukaryota</taxon>
        <taxon>Metazoa</taxon>
        <taxon>Ecdysozoa</taxon>
        <taxon>Arthropoda</taxon>
        <taxon>Chelicerata</taxon>
        <taxon>Arachnida</taxon>
        <taxon>Acari</taxon>
        <taxon>Parasitiformes</taxon>
        <taxon>Ixodida</taxon>
        <taxon>Ixodoidea</taxon>
        <taxon>Ixodidae</taxon>
        <taxon>Ixodinae</taxon>
        <taxon>Ixodes</taxon>
    </lineage>
</organism>
<dbReference type="AlphaFoldDB" id="A0A0K8RQ99"/>
<reference evidence="7" key="1">
    <citation type="submission" date="2012-12" db="EMBL/GenBank/DDBJ databases">
        <title>Identification and characterization of a phenylalanine ammonia-lyase gene family in Isatis indigotica Fort.</title>
        <authorList>
            <person name="Liu Q."/>
            <person name="Chen J."/>
            <person name="Zhou X."/>
            <person name="Di P."/>
            <person name="Xiao Y."/>
            <person name="Xuan H."/>
            <person name="Zhang L."/>
            <person name="Chen W."/>
        </authorList>
    </citation>
    <scope>NUCLEOTIDE SEQUENCE</scope>
    <source>
        <tissue evidence="7">Salivary gland</tissue>
    </source>
</reference>
<accession>A0A0K8RQ99</accession>
<keyword evidence="6" id="KW-0472">Membrane</keyword>
<evidence type="ECO:0000256" key="1">
    <source>
        <dbReference type="ARBA" id="ARBA00004613"/>
    </source>
</evidence>
<keyword evidence="2" id="KW-0964">Secreted</keyword>
<dbReference type="Pfam" id="PF12115">
    <property type="entry name" value="Salp15"/>
    <property type="match status" value="1"/>
</dbReference>
<evidence type="ECO:0000256" key="4">
    <source>
        <dbReference type="ARBA" id="ARBA00023180"/>
    </source>
</evidence>
<protein>
    <submittedName>
        <fullName evidence="7">Putative salp15</fullName>
    </submittedName>
</protein>
<evidence type="ECO:0000313" key="7">
    <source>
        <dbReference type="EMBL" id="JAA73220.1"/>
    </source>
</evidence>